<comment type="caution">
    <text evidence="2">The sequence shown here is derived from an EMBL/GenBank/DDBJ whole genome shotgun (WGS) entry which is preliminary data.</text>
</comment>
<reference evidence="2 3" key="1">
    <citation type="submission" date="2019-03" db="EMBL/GenBank/DDBJ databases">
        <title>First draft genome of Liparis tanakae, snailfish: a comprehensive survey of snailfish specific genes.</title>
        <authorList>
            <person name="Kim W."/>
            <person name="Song I."/>
            <person name="Jeong J.-H."/>
            <person name="Kim D."/>
            <person name="Kim S."/>
            <person name="Ryu S."/>
            <person name="Song J.Y."/>
            <person name="Lee S.K."/>
        </authorList>
    </citation>
    <scope>NUCLEOTIDE SEQUENCE [LARGE SCALE GENOMIC DNA]</scope>
    <source>
        <tissue evidence="2">Muscle</tissue>
    </source>
</reference>
<accession>A0A4Z2H8T2</accession>
<proteinExistence type="predicted"/>
<dbReference type="AlphaFoldDB" id="A0A4Z2H8T2"/>
<protein>
    <submittedName>
        <fullName evidence="2">Uncharacterized protein</fullName>
    </submittedName>
</protein>
<gene>
    <name evidence="2" type="ORF">EYF80_027566</name>
</gene>
<feature type="region of interest" description="Disordered" evidence="1">
    <location>
        <begin position="1"/>
        <end position="39"/>
    </location>
</feature>
<name>A0A4Z2H8T2_9TELE</name>
<sequence length="69" mass="7415">MSSWQPIVGPWSGKQTVPVNRRQDLGGGRGFGEQDSSEQIQPVVQATHVSLSATETERMHLAACQPAAL</sequence>
<organism evidence="2 3">
    <name type="scientific">Liparis tanakae</name>
    <name type="common">Tanaka's snailfish</name>
    <dbReference type="NCBI Taxonomy" id="230148"/>
    <lineage>
        <taxon>Eukaryota</taxon>
        <taxon>Metazoa</taxon>
        <taxon>Chordata</taxon>
        <taxon>Craniata</taxon>
        <taxon>Vertebrata</taxon>
        <taxon>Euteleostomi</taxon>
        <taxon>Actinopterygii</taxon>
        <taxon>Neopterygii</taxon>
        <taxon>Teleostei</taxon>
        <taxon>Neoteleostei</taxon>
        <taxon>Acanthomorphata</taxon>
        <taxon>Eupercaria</taxon>
        <taxon>Perciformes</taxon>
        <taxon>Cottioidei</taxon>
        <taxon>Cottales</taxon>
        <taxon>Liparidae</taxon>
        <taxon>Liparis</taxon>
    </lineage>
</organism>
<keyword evidence="3" id="KW-1185">Reference proteome</keyword>
<evidence type="ECO:0000256" key="1">
    <source>
        <dbReference type="SAM" id="MobiDB-lite"/>
    </source>
</evidence>
<dbReference type="EMBL" id="SRLO01000299">
    <property type="protein sequence ID" value="TNN62186.1"/>
    <property type="molecule type" value="Genomic_DNA"/>
</dbReference>
<evidence type="ECO:0000313" key="3">
    <source>
        <dbReference type="Proteomes" id="UP000314294"/>
    </source>
</evidence>
<evidence type="ECO:0000313" key="2">
    <source>
        <dbReference type="EMBL" id="TNN62186.1"/>
    </source>
</evidence>
<dbReference type="Proteomes" id="UP000314294">
    <property type="component" value="Unassembled WGS sequence"/>
</dbReference>